<organism evidence="3 4">
    <name type="scientific">Bacteroides oleiciplenus</name>
    <dbReference type="NCBI Taxonomy" id="626931"/>
    <lineage>
        <taxon>Bacteria</taxon>
        <taxon>Pseudomonadati</taxon>
        <taxon>Bacteroidota</taxon>
        <taxon>Bacteroidia</taxon>
        <taxon>Bacteroidales</taxon>
        <taxon>Bacteroidaceae</taxon>
        <taxon>Bacteroides</taxon>
    </lineage>
</organism>
<accession>A0A3E5BKK7</accession>
<reference evidence="3 4" key="1">
    <citation type="submission" date="2018-08" db="EMBL/GenBank/DDBJ databases">
        <title>A genome reference for cultivated species of the human gut microbiota.</title>
        <authorList>
            <person name="Zou Y."/>
            <person name="Xue W."/>
            <person name="Luo G."/>
        </authorList>
    </citation>
    <scope>NUCLEOTIDE SEQUENCE [LARGE SCALE GENOMIC DNA]</scope>
    <source>
        <strain evidence="3 4">OM05-15BH</strain>
    </source>
</reference>
<dbReference type="Pfam" id="PF22879">
    <property type="entry name" value="AIPR_N"/>
    <property type="match status" value="1"/>
</dbReference>
<dbReference type="EMBL" id="QSUL01000003">
    <property type="protein sequence ID" value="RGN38138.1"/>
    <property type="molecule type" value="Genomic_DNA"/>
</dbReference>
<dbReference type="AlphaFoldDB" id="A0A3E5BKK7"/>
<comment type="caution">
    <text evidence="3">The sequence shown here is derived from an EMBL/GenBank/DDBJ whole genome shotgun (WGS) entry which is preliminary data.</text>
</comment>
<evidence type="ECO:0000313" key="4">
    <source>
        <dbReference type="Proteomes" id="UP000260983"/>
    </source>
</evidence>
<sequence>MNLKDFSIDFAENVLISTEIEGSNQEDEITRDIIEYIKDTGDVVEPEICHFRQKGIKVNAYDYDPESNTLDLFVTVVKPGNGLQNVSDADITNAYERLGKFYKEAASGKLIEKVDESSESAYELVQIIQDAKDSLEHVRFFVLTNGLASPDIVPENIVENIICFDYYLWDIGRVFQQYSIKAGKQKIEIDFLTDYNHRLKCLRVEDVSEKVDAYLAIIPGEILADIYGKYQQGLLEKNVRTFLQFKAKVNRGIRKSILEEPDMFFAYNNGISTTAESVEIEYEDNTVYITRINNWQIVNGGQTTASLYSTSLDKNTDLSKVFIQMKLSVIRKDVPIDLIVPYISKYANSQTAIKDSDFSSNDPYHVLMETYSRQEWIPSKTGGKATSKWFYERTRGQYLDEQSQKKSATDLKRFKIEYPKQKKFTKTDLAKYEMSWLQRPYDVSKGAENNYRLFESELKKNPVEVTKTYYQRMIAKTILFKEIDKIVLKKQLGGYKANMVSYLIALLSYKTNKKLDLDYIWENQTLSENLFQIIDTLIPTIWDHINSPLKSGMNIGEWCKKVECWNSLTDKYFNIERLKEEIKSEADDSSDSVPEYTPAEIKLIEDTSDVSPVTWFSLSKWAKEHSYMSPLERKAAYNFGSVVNRNQKLTLKQAKLGAKILKQAKELGFKE</sequence>
<dbReference type="RefSeq" id="WP_117723481.1">
    <property type="nucleotide sequence ID" value="NZ_QSUL01000003.1"/>
</dbReference>
<evidence type="ECO:0008006" key="5">
    <source>
        <dbReference type="Google" id="ProtNLM"/>
    </source>
</evidence>
<dbReference type="InterPro" id="IPR055101">
    <property type="entry name" value="AIPR_N"/>
</dbReference>
<evidence type="ECO:0000259" key="1">
    <source>
        <dbReference type="Pfam" id="PF10592"/>
    </source>
</evidence>
<feature type="domain" description="Abortive infection phage resistance protein N-terminal" evidence="2">
    <location>
        <begin position="30"/>
        <end position="176"/>
    </location>
</feature>
<evidence type="ECO:0000259" key="2">
    <source>
        <dbReference type="Pfam" id="PF22879"/>
    </source>
</evidence>
<evidence type="ECO:0000313" key="3">
    <source>
        <dbReference type="EMBL" id="RGN38138.1"/>
    </source>
</evidence>
<dbReference type="Pfam" id="PF10592">
    <property type="entry name" value="AIPR"/>
    <property type="match status" value="1"/>
</dbReference>
<protein>
    <recommendedName>
        <fullName evidence="5">Abortive phage infection protein</fullName>
    </recommendedName>
</protein>
<gene>
    <name evidence="3" type="ORF">DXB65_04635</name>
</gene>
<dbReference type="InterPro" id="IPR018891">
    <property type="entry name" value="AIPR_C"/>
</dbReference>
<name>A0A3E5BKK7_9BACE</name>
<feature type="domain" description="Abortive phage infection protein C-terminal" evidence="1">
    <location>
        <begin position="235"/>
        <end position="548"/>
    </location>
</feature>
<proteinExistence type="predicted"/>
<dbReference type="Proteomes" id="UP000260983">
    <property type="component" value="Unassembled WGS sequence"/>
</dbReference>